<keyword evidence="2" id="KW-1185">Reference proteome</keyword>
<sequence>MMTLDEARYGGPEEELFIPTTSELGLSDHQAALLAPVHPDLALSRAEALLNHFPESATYQLLRQLPGSLLVADFNDVFARLVALGAALGGAPVGEVLQLAVASPGLLLLEAEEVAATVASLVAAVEAHLRPGEFAASSRTLIRAVVSQRPELLQVPLAQLVARVRLLAGCEAARLSDNASAAAAGGYSSREAARKLAAWLCADQSALRARAESLAELRGQGEHIGSPLGAGFDALSDLWVYQSASFATANIQRSLPSGQRGPAGKTRRGFLGLACLE</sequence>
<reference evidence="2" key="1">
    <citation type="journal article" date="2016" name="Nat. Commun.">
        <title>The Gonium pectorale genome demonstrates co-option of cell cycle regulation during the evolution of multicellularity.</title>
        <authorList>
            <person name="Hanschen E.R."/>
            <person name="Marriage T.N."/>
            <person name="Ferris P.J."/>
            <person name="Hamaji T."/>
            <person name="Toyoda A."/>
            <person name="Fujiyama A."/>
            <person name="Neme R."/>
            <person name="Noguchi H."/>
            <person name="Minakuchi Y."/>
            <person name="Suzuki M."/>
            <person name="Kawai-Toyooka H."/>
            <person name="Smith D.R."/>
            <person name="Sparks H."/>
            <person name="Anderson J."/>
            <person name="Bakaric R."/>
            <person name="Luria V."/>
            <person name="Karger A."/>
            <person name="Kirschner M.W."/>
            <person name="Durand P.M."/>
            <person name="Michod R.E."/>
            <person name="Nozaki H."/>
            <person name="Olson B.J."/>
        </authorList>
    </citation>
    <scope>NUCLEOTIDE SEQUENCE [LARGE SCALE GENOMIC DNA]</scope>
    <source>
        <strain evidence="2">NIES-2863</strain>
    </source>
</reference>
<comment type="caution">
    <text evidence="1">The sequence shown here is derived from an EMBL/GenBank/DDBJ whole genome shotgun (WGS) entry which is preliminary data.</text>
</comment>
<proteinExistence type="predicted"/>
<name>A0A150GAB8_GONPE</name>
<evidence type="ECO:0000313" key="1">
    <source>
        <dbReference type="EMBL" id="KXZ46796.1"/>
    </source>
</evidence>
<dbReference type="EMBL" id="LSYV01000041">
    <property type="protein sequence ID" value="KXZ46796.1"/>
    <property type="molecule type" value="Genomic_DNA"/>
</dbReference>
<gene>
    <name evidence="1" type="ORF">GPECTOR_40g530</name>
</gene>
<accession>A0A150GAB8</accession>
<dbReference type="Proteomes" id="UP000075714">
    <property type="component" value="Unassembled WGS sequence"/>
</dbReference>
<organism evidence="1 2">
    <name type="scientific">Gonium pectorale</name>
    <name type="common">Green alga</name>
    <dbReference type="NCBI Taxonomy" id="33097"/>
    <lineage>
        <taxon>Eukaryota</taxon>
        <taxon>Viridiplantae</taxon>
        <taxon>Chlorophyta</taxon>
        <taxon>core chlorophytes</taxon>
        <taxon>Chlorophyceae</taxon>
        <taxon>CS clade</taxon>
        <taxon>Chlamydomonadales</taxon>
        <taxon>Volvocaceae</taxon>
        <taxon>Gonium</taxon>
    </lineage>
</organism>
<evidence type="ECO:0000313" key="2">
    <source>
        <dbReference type="Proteomes" id="UP000075714"/>
    </source>
</evidence>
<dbReference type="AlphaFoldDB" id="A0A150GAB8"/>
<protein>
    <submittedName>
        <fullName evidence="1">Uncharacterized protein</fullName>
    </submittedName>
</protein>